<evidence type="ECO:0008006" key="4">
    <source>
        <dbReference type="Google" id="ProtNLM"/>
    </source>
</evidence>
<keyword evidence="3" id="KW-1185">Reference proteome</keyword>
<evidence type="ECO:0000256" key="1">
    <source>
        <dbReference type="SAM" id="MobiDB-lite"/>
    </source>
</evidence>
<comment type="caution">
    <text evidence="2">The sequence shown here is derived from an EMBL/GenBank/DDBJ whole genome shotgun (WGS) entry which is preliminary data.</text>
</comment>
<accession>A0A225DX04</accession>
<name>A0A225DX04_9BACT</name>
<dbReference type="Proteomes" id="UP000214646">
    <property type="component" value="Unassembled WGS sequence"/>
</dbReference>
<protein>
    <recommendedName>
        <fullName evidence="4">P10</fullName>
    </recommendedName>
</protein>
<dbReference type="AlphaFoldDB" id="A0A225DX04"/>
<gene>
    <name evidence="2" type="ORF">FRUB_04294</name>
</gene>
<proteinExistence type="predicted"/>
<reference evidence="3" key="1">
    <citation type="submission" date="2017-06" db="EMBL/GenBank/DDBJ databases">
        <title>Genome analysis of Fimbriiglobus ruber SP5, the first member of the order Planctomycetales with confirmed chitinolytic capability.</title>
        <authorList>
            <person name="Ravin N.V."/>
            <person name="Rakitin A.L."/>
            <person name="Ivanova A.A."/>
            <person name="Beletsky A.V."/>
            <person name="Kulichevskaya I.S."/>
            <person name="Mardanov A.V."/>
            <person name="Dedysh S.N."/>
        </authorList>
    </citation>
    <scope>NUCLEOTIDE SEQUENCE [LARGE SCALE GENOMIC DNA]</scope>
    <source>
        <strain evidence="3">SP5</strain>
    </source>
</reference>
<evidence type="ECO:0000313" key="3">
    <source>
        <dbReference type="Proteomes" id="UP000214646"/>
    </source>
</evidence>
<dbReference type="EMBL" id="NIDE01000005">
    <property type="protein sequence ID" value="OWK42216.1"/>
    <property type="molecule type" value="Genomic_DNA"/>
</dbReference>
<feature type="region of interest" description="Disordered" evidence="1">
    <location>
        <begin position="51"/>
        <end position="72"/>
    </location>
</feature>
<feature type="compositionally biased region" description="Pro residues" evidence="1">
    <location>
        <begin position="56"/>
        <end position="72"/>
    </location>
</feature>
<dbReference type="RefSeq" id="WP_088255417.1">
    <property type="nucleotide sequence ID" value="NZ_NIDE01000005.1"/>
</dbReference>
<organism evidence="2 3">
    <name type="scientific">Fimbriiglobus ruber</name>
    <dbReference type="NCBI Taxonomy" id="1908690"/>
    <lineage>
        <taxon>Bacteria</taxon>
        <taxon>Pseudomonadati</taxon>
        <taxon>Planctomycetota</taxon>
        <taxon>Planctomycetia</taxon>
        <taxon>Gemmatales</taxon>
        <taxon>Gemmataceae</taxon>
        <taxon>Fimbriiglobus</taxon>
    </lineage>
</organism>
<evidence type="ECO:0000313" key="2">
    <source>
        <dbReference type="EMBL" id="OWK42216.1"/>
    </source>
</evidence>
<sequence>MADIADNVLATLAAVQTLTEQVTALTTAVSAIATPTIDLSGVNAKLDALLANDQPTPTPAPTPEPAPAPANA</sequence>